<feature type="domain" description="ABC transmembrane type-1" evidence="9">
    <location>
        <begin position="64"/>
        <end position="252"/>
    </location>
</feature>
<dbReference type="Pfam" id="PF00528">
    <property type="entry name" value="BPD_transp_1"/>
    <property type="match status" value="1"/>
</dbReference>
<dbReference type="GO" id="GO:0005886">
    <property type="term" value="C:plasma membrane"/>
    <property type="evidence" value="ECO:0007669"/>
    <property type="project" value="UniProtKB-SubCell"/>
</dbReference>
<dbReference type="CDD" id="cd06261">
    <property type="entry name" value="TM_PBP2"/>
    <property type="match status" value="1"/>
</dbReference>
<dbReference type="InterPro" id="IPR035906">
    <property type="entry name" value="MetI-like_sf"/>
</dbReference>
<name>A0A963Z552_9PROT</name>
<evidence type="ECO:0000256" key="3">
    <source>
        <dbReference type="ARBA" id="ARBA00022475"/>
    </source>
</evidence>
<evidence type="ECO:0000259" key="9">
    <source>
        <dbReference type="PROSITE" id="PS50928"/>
    </source>
</evidence>
<accession>A0A963Z552</accession>
<evidence type="ECO:0000256" key="6">
    <source>
        <dbReference type="ARBA" id="ARBA00022989"/>
    </source>
</evidence>
<evidence type="ECO:0000256" key="7">
    <source>
        <dbReference type="ARBA" id="ARBA00023136"/>
    </source>
</evidence>
<keyword evidence="6 8" id="KW-1133">Transmembrane helix</keyword>
<proteinExistence type="inferred from homology"/>
<dbReference type="PANTHER" id="PTHR43357:SF4">
    <property type="entry name" value="INNER MEMBRANE ABC TRANSPORTER PERMEASE PROTEIN YDCV"/>
    <property type="match status" value="1"/>
</dbReference>
<comment type="subcellular location">
    <subcellularLocation>
        <location evidence="1">Cell inner membrane</location>
        <topology evidence="1">Multi-pass membrane protein</topology>
    </subcellularLocation>
    <subcellularLocation>
        <location evidence="8">Cell membrane</location>
        <topology evidence="8">Multi-pass membrane protein</topology>
    </subcellularLocation>
</comment>
<feature type="transmembrane region" description="Helical" evidence="8">
    <location>
        <begin position="97"/>
        <end position="120"/>
    </location>
</feature>
<evidence type="ECO:0000313" key="11">
    <source>
        <dbReference type="Proteomes" id="UP000721844"/>
    </source>
</evidence>
<dbReference type="GO" id="GO:0055085">
    <property type="term" value="P:transmembrane transport"/>
    <property type="evidence" value="ECO:0007669"/>
    <property type="project" value="InterPro"/>
</dbReference>
<keyword evidence="4" id="KW-0997">Cell inner membrane</keyword>
<dbReference type="PANTHER" id="PTHR43357">
    <property type="entry name" value="INNER MEMBRANE ABC TRANSPORTER PERMEASE PROTEIN YDCV"/>
    <property type="match status" value="1"/>
</dbReference>
<organism evidence="10 11">
    <name type="scientific">Acidisoma cellulosilyticum</name>
    <dbReference type="NCBI Taxonomy" id="2802395"/>
    <lineage>
        <taxon>Bacteria</taxon>
        <taxon>Pseudomonadati</taxon>
        <taxon>Pseudomonadota</taxon>
        <taxon>Alphaproteobacteria</taxon>
        <taxon>Acetobacterales</taxon>
        <taxon>Acidocellaceae</taxon>
        <taxon>Acidisoma</taxon>
    </lineage>
</organism>
<comment type="similarity">
    <text evidence="8">Belongs to the binding-protein-dependent transport system permease family.</text>
</comment>
<protein>
    <submittedName>
        <fullName evidence="10">ABC transporter permease</fullName>
    </submittedName>
</protein>
<feature type="transmembrane region" description="Helical" evidence="8">
    <location>
        <begin position="60"/>
        <end position="85"/>
    </location>
</feature>
<keyword evidence="5 8" id="KW-0812">Transmembrane</keyword>
<gene>
    <name evidence="10" type="ORF">ACELLULO517_20950</name>
</gene>
<dbReference type="EMBL" id="JAESVA010000008">
    <property type="protein sequence ID" value="MCB8882726.1"/>
    <property type="molecule type" value="Genomic_DNA"/>
</dbReference>
<evidence type="ECO:0000256" key="8">
    <source>
        <dbReference type="RuleBase" id="RU363032"/>
    </source>
</evidence>
<evidence type="ECO:0000256" key="5">
    <source>
        <dbReference type="ARBA" id="ARBA00022692"/>
    </source>
</evidence>
<feature type="transmembrane region" description="Helical" evidence="8">
    <location>
        <begin position="206"/>
        <end position="226"/>
    </location>
</feature>
<evidence type="ECO:0000313" key="10">
    <source>
        <dbReference type="EMBL" id="MCB8882726.1"/>
    </source>
</evidence>
<evidence type="ECO:0000256" key="1">
    <source>
        <dbReference type="ARBA" id="ARBA00004429"/>
    </source>
</evidence>
<dbReference type="AlphaFoldDB" id="A0A963Z552"/>
<keyword evidence="7 8" id="KW-0472">Membrane</keyword>
<keyword evidence="3" id="KW-1003">Cell membrane</keyword>
<feature type="transmembrane region" description="Helical" evidence="8">
    <location>
        <begin position="174"/>
        <end position="199"/>
    </location>
</feature>
<sequence>MSDRPLALWLKILGTLLLVFLLLPVIVVVLASFTSTAYLTIPPRGFTLRWFAEVFSDPDYVSAIWLSIKLAIASTLIATVLALPACYALHQRWVPCAVLIGNLMMSPLIFPAIVIGVAMLQYVSILDLRGNFGILVLAHSVIVTPYIVRTALAGFSGLDPFLEEAALVLGANRFLAFVHVVAPAIRSSLSAGLVFALITSFDEVPVTIFLLPPGTATLPVSIFTAIDQGSDPSVAAVSTLLIVITALLLIVLERFAGTRRLM</sequence>
<keyword evidence="11" id="KW-1185">Reference proteome</keyword>
<dbReference type="PROSITE" id="PS50928">
    <property type="entry name" value="ABC_TM1"/>
    <property type="match status" value="1"/>
</dbReference>
<keyword evidence="2 8" id="KW-0813">Transport</keyword>
<feature type="transmembrane region" description="Helical" evidence="8">
    <location>
        <begin position="12"/>
        <end position="39"/>
    </location>
</feature>
<dbReference type="SUPFAM" id="SSF161098">
    <property type="entry name" value="MetI-like"/>
    <property type="match status" value="1"/>
</dbReference>
<reference evidence="10 11" key="1">
    <citation type="journal article" date="2021" name="Microorganisms">
        <title>Acidisoma silvae sp. nov. and Acidisomacellulosilytica sp. nov., Two Acidophilic Bacteria Isolated from Decaying Wood, Hydrolyzing Cellulose and Producing Poly-3-hydroxybutyrate.</title>
        <authorList>
            <person name="Mieszkin S."/>
            <person name="Pouder E."/>
            <person name="Uroz S."/>
            <person name="Simon-Colin C."/>
            <person name="Alain K."/>
        </authorList>
    </citation>
    <scope>NUCLEOTIDE SEQUENCE [LARGE SCALE GENOMIC DNA]</scope>
    <source>
        <strain evidence="10 11">HW T5.17</strain>
    </source>
</reference>
<dbReference type="Gene3D" id="1.10.3720.10">
    <property type="entry name" value="MetI-like"/>
    <property type="match status" value="1"/>
</dbReference>
<feature type="transmembrane region" description="Helical" evidence="8">
    <location>
        <begin position="232"/>
        <end position="252"/>
    </location>
</feature>
<evidence type="ECO:0000256" key="4">
    <source>
        <dbReference type="ARBA" id="ARBA00022519"/>
    </source>
</evidence>
<evidence type="ECO:0000256" key="2">
    <source>
        <dbReference type="ARBA" id="ARBA00022448"/>
    </source>
</evidence>
<dbReference type="InterPro" id="IPR000515">
    <property type="entry name" value="MetI-like"/>
</dbReference>
<dbReference type="Proteomes" id="UP000721844">
    <property type="component" value="Unassembled WGS sequence"/>
</dbReference>
<comment type="caution">
    <text evidence="10">The sequence shown here is derived from an EMBL/GenBank/DDBJ whole genome shotgun (WGS) entry which is preliminary data.</text>
</comment>